<reference evidence="1 2" key="1">
    <citation type="submission" date="2019-12" db="EMBL/GenBank/DDBJ databases">
        <title>Genomic-based taxomic classification of the family Erythrobacteraceae.</title>
        <authorList>
            <person name="Xu L."/>
        </authorList>
    </citation>
    <scope>NUCLEOTIDE SEQUENCE [LARGE SCALE GENOMIC DNA]</scope>
    <source>
        <strain evidence="1 2">JCM 16339</strain>
    </source>
</reference>
<evidence type="ECO:0000313" key="1">
    <source>
        <dbReference type="EMBL" id="MXO88005.1"/>
    </source>
</evidence>
<evidence type="ECO:0000313" key="2">
    <source>
        <dbReference type="Proteomes" id="UP000435243"/>
    </source>
</evidence>
<gene>
    <name evidence="1" type="ORF">GRI32_04550</name>
</gene>
<dbReference type="SUPFAM" id="SSF82784">
    <property type="entry name" value="OsmC-like"/>
    <property type="match status" value="2"/>
</dbReference>
<protein>
    <submittedName>
        <fullName evidence="1">OsmC family peroxiredoxin</fullName>
    </submittedName>
</protein>
<dbReference type="Proteomes" id="UP000435243">
    <property type="component" value="Unassembled WGS sequence"/>
</dbReference>
<keyword evidence="2" id="KW-1185">Reference proteome</keyword>
<dbReference type="RefSeq" id="WP_160589938.1">
    <property type="nucleotide sequence ID" value="NZ_BAAAFP010000002.1"/>
</dbReference>
<dbReference type="OrthoDB" id="5540854at2"/>
<dbReference type="AlphaFoldDB" id="A0A844ZJN8"/>
<dbReference type="InterPro" id="IPR015946">
    <property type="entry name" value="KH_dom-like_a/b"/>
</dbReference>
<dbReference type="InterPro" id="IPR036102">
    <property type="entry name" value="OsmC/Ohrsf"/>
</dbReference>
<name>A0A844ZJN8_9SPHN</name>
<comment type="caution">
    <text evidence="1">The sequence shown here is derived from an EMBL/GenBank/DDBJ whole genome shotgun (WGS) entry which is preliminary data.</text>
</comment>
<organism evidence="1 2">
    <name type="scientific">Alteraurantiacibacter aestuarii</name>
    <dbReference type="NCBI Taxonomy" id="650004"/>
    <lineage>
        <taxon>Bacteria</taxon>
        <taxon>Pseudomonadati</taxon>
        <taxon>Pseudomonadota</taxon>
        <taxon>Alphaproteobacteria</taxon>
        <taxon>Sphingomonadales</taxon>
        <taxon>Erythrobacteraceae</taxon>
        <taxon>Alteraurantiacibacter</taxon>
    </lineage>
</organism>
<proteinExistence type="predicted"/>
<accession>A0A844ZJN8</accession>
<dbReference type="EMBL" id="WTYY01000002">
    <property type="protein sequence ID" value="MXO88005.1"/>
    <property type="molecule type" value="Genomic_DNA"/>
</dbReference>
<sequence length="388" mass="41387">MAAHGNILGPDPRPSFFAVEGGAQRLAPPADRKGLAVRFAARSLSVMQKEGLVASSAGDQVWRLVSDEGAYLDGFDEAPCPLSFLTTGMVSSYMTELLALAKQRGIAIRDVTLVQDNYYTMKGSALKGTMTGGAKDIDLEARIDSDADAEALRALVYDAVAASPLNGLMRGEKESLFTLSLNGEEVKPDKARPVAGDVPGDPSAQIIGAQPATSEAFIRRAGTSPLTAEATSSQSSSLAEEQDRILHIRGICTLREDGVKMVEQQLFNPHGSIFHYLCDEEGRAPDAASYIAAGIGFCFMTQLGRYAKIARKDLSAYNIVQDIHFSRGGASGGTGQAGSADPVETHVYLQSAEDEAFARAALDMGEQTCFLHAFCRTDLKARVRVSQL</sequence>
<dbReference type="Gene3D" id="3.30.300.20">
    <property type="match status" value="2"/>
</dbReference>